<dbReference type="AlphaFoldDB" id="A0A813DAP3"/>
<dbReference type="Gene3D" id="2.30.42.10">
    <property type="match status" value="1"/>
</dbReference>
<dbReference type="SUPFAM" id="SSF50156">
    <property type="entry name" value="PDZ domain-like"/>
    <property type="match status" value="1"/>
</dbReference>
<dbReference type="Proteomes" id="UP000654075">
    <property type="component" value="Unassembled WGS sequence"/>
</dbReference>
<accession>A0A813DAP3</accession>
<keyword evidence="4" id="KW-1185">Reference proteome</keyword>
<dbReference type="SMART" id="SM00228">
    <property type="entry name" value="PDZ"/>
    <property type="match status" value="1"/>
</dbReference>
<comment type="caution">
    <text evidence="3">The sequence shown here is derived from an EMBL/GenBank/DDBJ whole genome shotgun (WGS) entry which is preliminary data.</text>
</comment>
<dbReference type="OrthoDB" id="43580at2759"/>
<dbReference type="Gene3D" id="3.30.750.44">
    <property type="match status" value="1"/>
</dbReference>
<name>A0A813DAP3_POLGL</name>
<dbReference type="PANTHER" id="PTHR32060:SF22">
    <property type="entry name" value="CARBOXYL-TERMINAL-PROCESSING PEPTIDASE 3, CHLOROPLASTIC"/>
    <property type="match status" value="1"/>
</dbReference>
<dbReference type="SUPFAM" id="SSF52096">
    <property type="entry name" value="ClpP/crotonase"/>
    <property type="match status" value="1"/>
</dbReference>
<evidence type="ECO:0000256" key="1">
    <source>
        <dbReference type="SAM" id="MobiDB-lite"/>
    </source>
</evidence>
<dbReference type="InterPro" id="IPR036034">
    <property type="entry name" value="PDZ_sf"/>
</dbReference>
<feature type="domain" description="PDZ" evidence="2">
    <location>
        <begin position="64"/>
        <end position="139"/>
    </location>
</feature>
<proteinExistence type="predicted"/>
<feature type="non-terminal residue" evidence="3">
    <location>
        <position position="1"/>
    </location>
</feature>
<sequence length="232" mass="25690">FISRNFYDQTYNGQDWNAAHQRYLERSRKGEKAAALTREMVDSLGDRFSRVIDAGTFEQLMAYDPLGVGLVLTRNQEKEVFVSSPPFKGSSADKAGIKQGDFVDAVDGASLKEQSLFGVMDRVSQADSSQVKLSLRRGSSSDSPSAVSARSWEETLGRKRQAAPQNQVVYGVVTANRPGGHKVGYLRQKLSAKEPETRSVQFVERRVKHLTPSYSRVTRIPNTPRAGTCADQ</sequence>
<evidence type="ECO:0000259" key="2">
    <source>
        <dbReference type="SMART" id="SM00228"/>
    </source>
</evidence>
<dbReference type="GO" id="GO:0004175">
    <property type="term" value="F:endopeptidase activity"/>
    <property type="evidence" value="ECO:0007669"/>
    <property type="project" value="TreeGrafter"/>
</dbReference>
<dbReference type="Gene3D" id="3.90.226.10">
    <property type="entry name" value="2-enoyl-CoA Hydratase, Chain A, domain 1"/>
    <property type="match status" value="1"/>
</dbReference>
<dbReference type="EMBL" id="CAJNNV010000533">
    <property type="protein sequence ID" value="CAE8582926.1"/>
    <property type="molecule type" value="Genomic_DNA"/>
</dbReference>
<gene>
    <name evidence="3" type="ORF">PGLA1383_LOCUS1915</name>
</gene>
<dbReference type="InterPro" id="IPR001478">
    <property type="entry name" value="PDZ"/>
</dbReference>
<dbReference type="InterPro" id="IPR029045">
    <property type="entry name" value="ClpP/crotonase-like_dom_sf"/>
</dbReference>
<evidence type="ECO:0000313" key="4">
    <source>
        <dbReference type="Proteomes" id="UP000654075"/>
    </source>
</evidence>
<feature type="compositionally biased region" description="Low complexity" evidence="1">
    <location>
        <begin position="136"/>
        <end position="150"/>
    </location>
</feature>
<feature type="region of interest" description="Disordered" evidence="1">
    <location>
        <begin position="130"/>
        <end position="160"/>
    </location>
</feature>
<dbReference type="PANTHER" id="PTHR32060">
    <property type="entry name" value="TAIL-SPECIFIC PROTEASE"/>
    <property type="match status" value="1"/>
</dbReference>
<reference evidence="3" key="1">
    <citation type="submission" date="2021-02" db="EMBL/GenBank/DDBJ databases">
        <authorList>
            <person name="Dougan E. K."/>
            <person name="Rhodes N."/>
            <person name="Thang M."/>
            <person name="Chan C."/>
        </authorList>
    </citation>
    <scope>NUCLEOTIDE SEQUENCE</scope>
</reference>
<protein>
    <recommendedName>
        <fullName evidence="2">PDZ domain-containing protein</fullName>
    </recommendedName>
</protein>
<organism evidence="3 4">
    <name type="scientific">Polarella glacialis</name>
    <name type="common">Dinoflagellate</name>
    <dbReference type="NCBI Taxonomy" id="89957"/>
    <lineage>
        <taxon>Eukaryota</taxon>
        <taxon>Sar</taxon>
        <taxon>Alveolata</taxon>
        <taxon>Dinophyceae</taxon>
        <taxon>Suessiales</taxon>
        <taxon>Suessiaceae</taxon>
        <taxon>Polarella</taxon>
    </lineage>
</organism>
<evidence type="ECO:0000313" key="3">
    <source>
        <dbReference type="EMBL" id="CAE8582926.1"/>
    </source>
</evidence>